<dbReference type="Pfam" id="PF01797">
    <property type="entry name" value="Y1_Tnp"/>
    <property type="match status" value="1"/>
</dbReference>
<reference evidence="2 3" key="1">
    <citation type="submission" date="2016-11" db="EMBL/GenBank/DDBJ databases">
        <authorList>
            <person name="Jaros S."/>
            <person name="Januszkiewicz K."/>
            <person name="Wedrychowicz H."/>
        </authorList>
    </citation>
    <scope>NUCLEOTIDE SEQUENCE [LARGE SCALE GENOMIC DNA]</scope>
    <source>
        <strain evidence="2 3">DSM 15212</strain>
    </source>
</reference>
<dbReference type="GO" id="GO:0004803">
    <property type="term" value="F:transposase activity"/>
    <property type="evidence" value="ECO:0007669"/>
    <property type="project" value="InterPro"/>
</dbReference>
<dbReference type="PANTHER" id="PTHR33360:SF2">
    <property type="entry name" value="TRANSPOSASE FOR INSERTION SEQUENCE ELEMENT IS200"/>
    <property type="match status" value="1"/>
</dbReference>
<dbReference type="OrthoDB" id="9798161at2"/>
<organism evidence="2 3">
    <name type="scientific">Paramaledivibacter caminithermalis (strain DSM 15212 / CIP 107654 / DViRD3)</name>
    <name type="common">Clostridium caminithermale</name>
    <dbReference type="NCBI Taxonomy" id="1121301"/>
    <lineage>
        <taxon>Bacteria</taxon>
        <taxon>Bacillati</taxon>
        <taxon>Bacillota</taxon>
        <taxon>Clostridia</taxon>
        <taxon>Peptostreptococcales</taxon>
        <taxon>Caminicellaceae</taxon>
        <taxon>Paramaledivibacter</taxon>
    </lineage>
</organism>
<proteinExistence type="predicted"/>
<dbReference type="STRING" id="1121301.SAMN02745912_03816"/>
<dbReference type="InterPro" id="IPR036515">
    <property type="entry name" value="Transposase_17_sf"/>
</dbReference>
<dbReference type="Proteomes" id="UP000184465">
    <property type="component" value="Unassembled WGS sequence"/>
</dbReference>
<dbReference type="GO" id="GO:0006313">
    <property type="term" value="P:DNA transposition"/>
    <property type="evidence" value="ECO:0007669"/>
    <property type="project" value="InterPro"/>
</dbReference>
<evidence type="ECO:0000313" key="2">
    <source>
        <dbReference type="EMBL" id="SHK61319.1"/>
    </source>
</evidence>
<name>A0A1M6TWK5_PARC5</name>
<gene>
    <name evidence="2" type="ORF">SAMN02745912_03816</name>
</gene>
<dbReference type="NCBIfam" id="NF033573">
    <property type="entry name" value="transpos_IS200"/>
    <property type="match status" value="1"/>
</dbReference>
<dbReference type="SMART" id="SM01321">
    <property type="entry name" value="Y1_Tnp"/>
    <property type="match status" value="1"/>
</dbReference>
<dbReference type="Gene3D" id="3.30.70.1290">
    <property type="entry name" value="Transposase IS200-like"/>
    <property type="match status" value="1"/>
</dbReference>
<accession>A0A1M6TWK5</accession>
<feature type="domain" description="Transposase IS200-like" evidence="1">
    <location>
        <begin position="1"/>
        <end position="66"/>
    </location>
</feature>
<dbReference type="RefSeq" id="WP_131821367.1">
    <property type="nucleotide sequence ID" value="NZ_FRAG01000110.1"/>
</dbReference>
<protein>
    <submittedName>
        <fullName evidence="2">Transposase IS200 like</fullName>
    </submittedName>
</protein>
<sequence length="69" mass="7975">VSVKPYISPSEVVKTIKSITARYIFKKFPKLKQRKFWGSGFWSKGYYVGTTGAVSSETIKRYIENQKHV</sequence>
<dbReference type="GO" id="GO:0003677">
    <property type="term" value="F:DNA binding"/>
    <property type="evidence" value="ECO:0007669"/>
    <property type="project" value="InterPro"/>
</dbReference>
<dbReference type="PANTHER" id="PTHR33360">
    <property type="entry name" value="TRANSPOSASE FOR INSERTION SEQUENCE ELEMENT IS200"/>
    <property type="match status" value="1"/>
</dbReference>
<keyword evidence="3" id="KW-1185">Reference proteome</keyword>
<dbReference type="AlphaFoldDB" id="A0A1M6TWK5"/>
<dbReference type="SUPFAM" id="SSF143422">
    <property type="entry name" value="Transposase IS200-like"/>
    <property type="match status" value="1"/>
</dbReference>
<dbReference type="InterPro" id="IPR002686">
    <property type="entry name" value="Transposase_17"/>
</dbReference>
<evidence type="ECO:0000313" key="3">
    <source>
        <dbReference type="Proteomes" id="UP000184465"/>
    </source>
</evidence>
<evidence type="ECO:0000259" key="1">
    <source>
        <dbReference type="SMART" id="SM01321"/>
    </source>
</evidence>
<feature type="non-terminal residue" evidence="2">
    <location>
        <position position="1"/>
    </location>
</feature>
<dbReference type="EMBL" id="FRAG01000110">
    <property type="protein sequence ID" value="SHK61319.1"/>
    <property type="molecule type" value="Genomic_DNA"/>
</dbReference>